<dbReference type="InterPro" id="IPR037026">
    <property type="entry name" value="Vgr_OB-fold_dom_sf"/>
</dbReference>
<dbReference type="RefSeq" id="WP_087586300.1">
    <property type="nucleotide sequence ID" value="NZ_CABMKP010000008.1"/>
</dbReference>
<dbReference type="InterPro" id="IPR013046">
    <property type="entry name" value="GpV/Gp45"/>
</dbReference>
<dbReference type="NCBIfam" id="TIGR01644">
    <property type="entry name" value="phage_P2_V"/>
    <property type="match status" value="1"/>
</dbReference>
<accession>A0A1Y5NGA8</accession>
<feature type="compositionally biased region" description="Polar residues" evidence="1">
    <location>
        <begin position="198"/>
        <end position="208"/>
    </location>
</feature>
<evidence type="ECO:0000256" key="1">
    <source>
        <dbReference type="SAM" id="MobiDB-lite"/>
    </source>
</evidence>
<evidence type="ECO:0000313" key="2">
    <source>
        <dbReference type="EMBL" id="OUT18443.1"/>
    </source>
</evidence>
<evidence type="ECO:0000313" key="3">
    <source>
        <dbReference type="Proteomes" id="UP000196534"/>
    </source>
</evidence>
<sequence length="208" mass="21781">MSREYFIEVATISEVSGDKARVAVGSMVTDFLPVFQSFSNSFAVSFSPIRAGEQVLVLPIRGDLNSGVILRGLYQSAHKEEPTDKKVHVSFEDGVSMSYDTAASTLEIKSPKLINITCKNANLNARNVTVTANDTVVKSHSIKLLGNTLIEGAINTAGAGGGSGSFEINGDVRITGSITAGGNAKFGGSVSDGRGNLSDHTNNGLARD</sequence>
<proteinExistence type="predicted"/>
<dbReference type="AlphaFoldDB" id="A0A1Y5NGA8"/>
<dbReference type="Gene3D" id="6.20.150.10">
    <property type="match status" value="1"/>
</dbReference>
<dbReference type="Proteomes" id="UP000196534">
    <property type="component" value="Unassembled WGS sequence"/>
</dbReference>
<reference evidence="2 3" key="1">
    <citation type="submission" date="2017-04" db="EMBL/GenBank/DDBJ databases">
        <title>Complete genome of Campylobacter concisus ATCC 33237T and draft genomes for an additional eight well characterized C. concisus strains.</title>
        <authorList>
            <person name="Cornelius A.J."/>
            <person name="Miller W.G."/>
            <person name="Lastovica A.J."/>
            <person name="On S.L."/>
            <person name="French N.P."/>
            <person name="Vandenberg O."/>
            <person name="Biggs P.J."/>
        </authorList>
    </citation>
    <scope>NUCLEOTIDE SEQUENCE [LARGE SCALE GENOMIC DNA]</scope>
    <source>
        <strain evidence="2 3">Lasto205.94</strain>
    </source>
</reference>
<gene>
    <name evidence="2" type="ORF">B9N61_05775</name>
</gene>
<protein>
    <submittedName>
        <fullName evidence="2">Baseplate assembly protein</fullName>
    </submittedName>
</protein>
<organism evidence="2 3">
    <name type="scientific">Campylobacter concisus</name>
    <dbReference type="NCBI Taxonomy" id="199"/>
    <lineage>
        <taxon>Bacteria</taxon>
        <taxon>Pseudomonadati</taxon>
        <taxon>Campylobacterota</taxon>
        <taxon>Epsilonproteobacteria</taxon>
        <taxon>Campylobacterales</taxon>
        <taxon>Campylobacteraceae</taxon>
        <taxon>Campylobacter</taxon>
    </lineage>
</organism>
<comment type="caution">
    <text evidence="2">The sequence shown here is derived from an EMBL/GenBank/DDBJ whole genome shotgun (WGS) entry which is preliminary data.</text>
</comment>
<dbReference type="EMBL" id="NDYR01000008">
    <property type="protein sequence ID" value="OUT18443.1"/>
    <property type="molecule type" value="Genomic_DNA"/>
</dbReference>
<feature type="region of interest" description="Disordered" evidence="1">
    <location>
        <begin position="189"/>
        <end position="208"/>
    </location>
</feature>
<dbReference type="Gene3D" id="2.40.50.230">
    <property type="entry name" value="Gp5 N-terminal domain"/>
    <property type="match status" value="1"/>
</dbReference>
<name>A0A1Y5NGA8_9BACT</name>